<dbReference type="InterPro" id="IPR013785">
    <property type="entry name" value="Aldolase_TIM"/>
</dbReference>
<evidence type="ECO:0000256" key="3">
    <source>
        <dbReference type="ARBA" id="ARBA00022801"/>
    </source>
</evidence>
<evidence type="ECO:0000256" key="4">
    <source>
        <dbReference type="ARBA" id="ARBA00023295"/>
    </source>
</evidence>
<feature type="region of interest" description="Disordered" evidence="5">
    <location>
        <begin position="1"/>
        <end position="21"/>
    </location>
</feature>
<keyword evidence="3" id="KW-0378">Hydrolase</keyword>
<proteinExistence type="predicted"/>
<dbReference type="InterPro" id="IPR017853">
    <property type="entry name" value="GH"/>
</dbReference>
<dbReference type="InterPro" id="IPR002252">
    <property type="entry name" value="Glyco_hydro_36"/>
</dbReference>
<comment type="caution">
    <text evidence="8">The sequence shown here is derived from an EMBL/GenBank/DDBJ whole genome shotgun (WGS) entry which is preliminary data.</text>
</comment>
<dbReference type="Gene3D" id="2.70.98.60">
    <property type="entry name" value="alpha-galactosidase from lactobacil brevis"/>
    <property type="match status" value="1"/>
</dbReference>
<dbReference type="Pfam" id="PF16874">
    <property type="entry name" value="Glyco_hydro_36C"/>
    <property type="match status" value="1"/>
</dbReference>
<reference evidence="8 9" key="1">
    <citation type="submission" date="2021-05" db="EMBL/GenBank/DDBJ databases">
        <title>Bacteria Genome sequencing.</title>
        <authorList>
            <person name="Takabe Y."/>
            <person name="Nakajima Y."/>
            <person name="Suzuki S."/>
            <person name="Shiozaki T."/>
        </authorList>
    </citation>
    <scope>NUCLEOTIDE SEQUENCE [LARGE SCALE GENOMIC DNA]</scope>
    <source>
        <strain evidence="8 9">AI_62</strain>
    </source>
</reference>
<comment type="catalytic activity">
    <reaction evidence="1">
        <text>Hydrolysis of terminal, non-reducing alpha-D-galactose residues in alpha-D-galactosides, including galactose oligosaccharides, galactomannans and galactolipids.</text>
        <dbReference type="EC" id="3.2.1.22"/>
    </reaction>
</comment>
<dbReference type="EMBL" id="BPFH01000002">
    <property type="protein sequence ID" value="GIT94985.1"/>
    <property type="molecule type" value="Genomic_DNA"/>
</dbReference>
<feature type="domain" description="Glycosyl hydrolase family 36 N-terminal" evidence="7">
    <location>
        <begin position="55"/>
        <end position="273"/>
    </location>
</feature>
<sequence length="726" mass="81329">MSSPLDTDAASASALPLAARATKAPPDVRTWRLDDWHPETGGRQTMVLAAMGDRLPQVIYWGAPLPQTANLDTLHAAHAIDVTGGMLDENPDLSLCPEAARTFPGQPGLILRDHDSTPLLPKFCYQSEDTTDGLALTYADAEAGITLTFRFTTDPSTRIITAKTILQATRPVHLHWLAAPVLPAPQQSAEMIDVSGRWCGEFQLNRTAWSPGIRYRENRTGRTGHEHFPGLLIPSFGATNTQGECYGFHYGWSGGHKMIAEELPDGRRQIQWGHSARMETKPATRFESATLYATYSQTGLNGCAVAFQRHTRDRIVTWPRGAAHPRPVHYNCWEAVYFDHKLEVLKDIASRAAALGAERFVLDDGWFGQRDDDTRSLSDWEVDPRKYPDGLGPLIDHVHGEGMTFGIWFEPEMINPDSDIHRAHPDWALGGEDQTLGRQQKALNMALPEVRDFIYDRMAAVLSAHPIDYIKWDHNRVLPMPDADQTRGSYALIDRLRADFPNVEIESCASGGGRIDMGILKRTQRVWLSDSNDALERLRIQHDAALFLPLAVTGSHVGPRRCHTSGRVLDISFRAWVAAQRHMGFEMDPRELDDRETAVLTEVTAWWKRNRDWMTEADILRLDSPDPAVLAEQQQDRDGSRFVVFAGKAATSVQIAPRPLRLTALDPEATYRIELLNRTNAPALSRGHQVLKEQAIEVSGAYLMHHGLTLPWTYPDTMWVVEGRRL</sequence>
<name>A0ABQ4NKP6_9RHOB</name>
<dbReference type="InterPro" id="IPR031704">
    <property type="entry name" value="Glyco_hydro_36_N"/>
</dbReference>
<dbReference type="SUPFAM" id="SSF51445">
    <property type="entry name" value="(Trans)glycosidases"/>
    <property type="match status" value="1"/>
</dbReference>
<dbReference type="PRINTS" id="PR00743">
    <property type="entry name" value="GLHYDRLASE36"/>
</dbReference>
<evidence type="ECO:0000256" key="1">
    <source>
        <dbReference type="ARBA" id="ARBA00001255"/>
    </source>
</evidence>
<dbReference type="Pfam" id="PF02065">
    <property type="entry name" value="Melibiase"/>
    <property type="match status" value="1"/>
</dbReference>
<evidence type="ECO:0000259" key="6">
    <source>
        <dbReference type="Pfam" id="PF16874"/>
    </source>
</evidence>
<evidence type="ECO:0000256" key="5">
    <source>
        <dbReference type="SAM" id="MobiDB-lite"/>
    </source>
</evidence>
<gene>
    <name evidence="8" type="ORF">JANAI62_16080</name>
</gene>
<evidence type="ECO:0000259" key="7">
    <source>
        <dbReference type="Pfam" id="PF16875"/>
    </source>
</evidence>
<dbReference type="EC" id="3.2.1.22" evidence="2"/>
<dbReference type="InterPro" id="IPR031705">
    <property type="entry name" value="Glyco_hydro_36_C"/>
</dbReference>
<dbReference type="Gene3D" id="3.20.20.70">
    <property type="entry name" value="Aldolase class I"/>
    <property type="match status" value="1"/>
</dbReference>
<evidence type="ECO:0000313" key="8">
    <source>
        <dbReference type="EMBL" id="GIT94985.1"/>
    </source>
</evidence>
<dbReference type="Pfam" id="PF16875">
    <property type="entry name" value="Glyco_hydro_36N"/>
    <property type="match status" value="1"/>
</dbReference>
<dbReference type="PANTHER" id="PTHR43053">
    <property type="entry name" value="GLYCOSIDASE FAMILY 31"/>
    <property type="match status" value="1"/>
</dbReference>
<keyword evidence="9" id="KW-1185">Reference proteome</keyword>
<evidence type="ECO:0000313" key="9">
    <source>
        <dbReference type="Proteomes" id="UP000786693"/>
    </source>
</evidence>
<organism evidence="8 9">
    <name type="scientific">Jannaschia pagri</name>
    <dbReference type="NCBI Taxonomy" id="2829797"/>
    <lineage>
        <taxon>Bacteria</taxon>
        <taxon>Pseudomonadati</taxon>
        <taxon>Pseudomonadota</taxon>
        <taxon>Alphaproteobacteria</taxon>
        <taxon>Rhodobacterales</taxon>
        <taxon>Roseobacteraceae</taxon>
        <taxon>Jannaschia</taxon>
    </lineage>
</organism>
<dbReference type="InterPro" id="IPR050985">
    <property type="entry name" value="Alpha-glycosidase_related"/>
</dbReference>
<dbReference type="Gene3D" id="2.60.40.1180">
    <property type="entry name" value="Golgi alpha-mannosidase II"/>
    <property type="match status" value="1"/>
</dbReference>
<dbReference type="InterPro" id="IPR013780">
    <property type="entry name" value="Glyco_hydro_b"/>
</dbReference>
<dbReference type="PANTHER" id="PTHR43053:SF3">
    <property type="entry name" value="ALPHA-GALACTOSIDASE C-RELATED"/>
    <property type="match status" value="1"/>
</dbReference>
<dbReference type="InterPro" id="IPR038417">
    <property type="entry name" value="Alpga-gal_N_sf"/>
</dbReference>
<protein>
    <recommendedName>
        <fullName evidence="2">alpha-galactosidase</fullName>
        <ecNumber evidence="2">3.2.1.22</ecNumber>
    </recommendedName>
</protein>
<accession>A0ABQ4NKP6</accession>
<keyword evidence="4" id="KW-0326">Glycosidase</keyword>
<dbReference type="CDD" id="cd14791">
    <property type="entry name" value="GH36"/>
    <property type="match status" value="1"/>
</dbReference>
<feature type="domain" description="Glycosyl hydrolase family 36 C-terminal" evidence="6">
    <location>
        <begin position="636"/>
        <end position="713"/>
    </location>
</feature>
<dbReference type="Proteomes" id="UP000786693">
    <property type="component" value="Unassembled WGS sequence"/>
</dbReference>
<evidence type="ECO:0000256" key="2">
    <source>
        <dbReference type="ARBA" id="ARBA00012755"/>
    </source>
</evidence>